<comment type="similarity">
    <text evidence="1">Belongs to the protein kinase superfamily. STE Ser/Thr protein kinase family. MAP kinase kinase kinase subfamily.</text>
</comment>
<feature type="compositionally biased region" description="Low complexity" evidence="10">
    <location>
        <begin position="110"/>
        <end position="141"/>
    </location>
</feature>
<dbReference type="KEGG" id="nnu:104599577"/>
<dbReference type="GeneID" id="104599577"/>
<dbReference type="PROSITE" id="PS00107">
    <property type="entry name" value="PROTEIN_KINASE_ATP"/>
    <property type="match status" value="1"/>
</dbReference>
<dbReference type="Pfam" id="PF00069">
    <property type="entry name" value="Pkinase"/>
    <property type="match status" value="1"/>
</dbReference>
<evidence type="ECO:0000256" key="4">
    <source>
        <dbReference type="ARBA" id="ARBA00022741"/>
    </source>
</evidence>
<dbReference type="SMART" id="SM00220">
    <property type="entry name" value="S_TKc"/>
    <property type="match status" value="1"/>
</dbReference>
<dbReference type="PANTHER" id="PTHR48016:SF8">
    <property type="entry name" value="MITOGEN-ACTIVATED PROTEIN KINASE KINASE KINASE 3"/>
    <property type="match status" value="1"/>
</dbReference>
<protein>
    <recommendedName>
        <fullName evidence="2">mitogen-activated protein kinase kinase kinase</fullName>
        <ecNumber evidence="2">2.7.11.25</ecNumber>
    </recommendedName>
</protein>
<evidence type="ECO:0000259" key="11">
    <source>
        <dbReference type="PROSITE" id="PS50011"/>
    </source>
</evidence>
<evidence type="ECO:0000256" key="5">
    <source>
        <dbReference type="ARBA" id="ARBA00022777"/>
    </source>
</evidence>
<name>A0A1U8A0R1_NELNU</name>
<dbReference type="InterPro" id="IPR050538">
    <property type="entry name" value="MAP_kinase_kinase_kinase"/>
</dbReference>
<dbReference type="GO" id="GO:0005737">
    <property type="term" value="C:cytoplasm"/>
    <property type="evidence" value="ECO:0000318"/>
    <property type="project" value="GO_Central"/>
</dbReference>
<dbReference type="InterPro" id="IPR000719">
    <property type="entry name" value="Prot_kinase_dom"/>
</dbReference>
<evidence type="ECO:0000256" key="1">
    <source>
        <dbReference type="ARBA" id="ARBA00006529"/>
    </source>
</evidence>
<evidence type="ECO:0000256" key="3">
    <source>
        <dbReference type="ARBA" id="ARBA00022679"/>
    </source>
</evidence>
<keyword evidence="4 9" id="KW-0547">Nucleotide-binding</keyword>
<dbReference type="eggNOG" id="KOG0198">
    <property type="taxonomic scope" value="Eukaryota"/>
</dbReference>
<dbReference type="PROSITE" id="PS50011">
    <property type="entry name" value="PROTEIN_KINASE_DOM"/>
    <property type="match status" value="1"/>
</dbReference>
<dbReference type="FunCoup" id="A0A1U8A0R1">
    <property type="interactions" value="3324"/>
</dbReference>
<proteinExistence type="inferred from homology"/>
<dbReference type="STRING" id="4432.A0A1U8A0R1"/>
<evidence type="ECO:0000256" key="2">
    <source>
        <dbReference type="ARBA" id="ARBA00012406"/>
    </source>
</evidence>
<accession>A0A1U8A0R1</accession>
<feature type="domain" description="Protein kinase" evidence="11">
    <location>
        <begin position="241"/>
        <end position="498"/>
    </location>
</feature>
<dbReference type="FunFam" id="1.10.510.10:FF:000186">
    <property type="entry name" value="Mitogen-activated protein kinase kinase kinase"/>
    <property type="match status" value="1"/>
</dbReference>
<evidence type="ECO:0000256" key="6">
    <source>
        <dbReference type="ARBA" id="ARBA00022840"/>
    </source>
</evidence>
<dbReference type="GO" id="GO:0000165">
    <property type="term" value="P:MAPK cascade"/>
    <property type="evidence" value="ECO:0000318"/>
    <property type="project" value="GO_Central"/>
</dbReference>
<evidence type="ECO:0000313" key="12">
    <source>
        <dbReference type="Proteomes" id="UP000189703"/>
    </source>
</evidence>
<dbReference type="OrthoDB" id="266718at2759"/>
<evidence type="ECO:0000256" key="9">
    <source>
        <dbReference type="PROSITE-ProRule" id="PRU10141"/>
    </source>
</evidence>
<feature type="region of interest" description="Disordered" evidence="10">
    <location>
        <begin position="625"/>
        <end position="648"/>
    </location>
</feature>
<keyword evidence="6 9" id="KW-0067">ATP-binding</keyword>
<keyword evidence="12" id="KW-1185">Reference proteome</keyword>
<comment type="catalytic activity">
    <reaction evidence="7">
        <text>L-threonyl-[protein] + ATP = O-phospho-L-threonyl-[protein] + ADP + H(+)</text>
        <dbReference type="Rhea" id="RHEA:46608"/>
        <dbReference type="Rhea" id="RHEA-COMP:11060"/>
        <dbReference type="Rhea" id="RHEA-COMP:11605"/>
        <dbReference type="ChEBI" id="CHEBI:15378"/>
        <dbReference type="ChEBI" id="CHEBI:30013"/>
        <dbReference type="ChEBI" id="CHEBI:30616"/>
        <dbReference type="ChEBI" id="CHEBI:61977"/>
        <dbReference type="ChEBI" id="CHEBI:456216"/>
        <dbReference type="EC" id="2.7.11.25"/>
    </reaction>
</comment>
<feature type="binding site" evidence="9">
    <location>
        <position position="270"/>
    </location>
    <ligand>
        <name>ATP</name>
        <dbReference type="ChEBI" id="CHEBI:30616"/>
    </ligand>
</feature>
<feature type="compositionally biased region" description="Basic and acidic residues" evidence="10">
    <location>
        <begin position="34"/>
        <end position="51"/>
    </location>
</feature>
<feature type="compositionally biased region" description="Gly residues" evidence="10">
    <location>
        <begin position="86"/>
        <end position="99"/>
    </location>
</feature>
<evidence type="ECO:0000256" key="8">
    <source>
        <dbReference type="ARBA" id="ARBA00048329"/>
    </source>
</evidence>
<sequence>MTKKMPAWWGRKSHKSSKAEQNEQVNPHNISKGSEVKDDKKKGKEKPKSFDEVSAIFIARKSARTSKEFVISGGGSSFGSDSDGHVGVGGGGGCGGGGVAEKRGHPLPRPSVSSSPSLEIDHGVGSVSGSVSSISSSGSDDSTPDLGLFGGYRAYGETKFNQTSRSPGPGSRAATPSTPSSPLHPRMFGMSLESQTGKQEDGRSICHPLPLPPGSPTNPCASPSRRSSGTFDSSLSLRSKWKKGKLLGRGTFGHVYLGFNSESGHMCAIKEVRVVSDDQTSRECLKQLNQEISLLSQLSHPNIVQYYGSELGEERLSVYLEYVSGGSIHKLLQEYGSFREPVIQNYTRQILSGLVYLHGRNHIHRDIKGANILVDPNGEIKLADFGMAKHITSYSTVLSFKGSPYWMAPEVIMNCTKGYSLAVDIWSLGCTILEMATSKPPWSQYEGVAAMFKIGNSKDIPEIPNHLSSDAKSFLNLCLQRDPAARPTAAQLLDHPFVRDTAAARANININTTHDALPSSFEGSHTRQTVSELPFNRTNVTSLHGDYGMKQVVTSSRAFKSSRDSVRLNVSLPVSPCSSPLRNHGTANRSYFLSPPHPSYPFGAQSGYGPTDYSALSTRPNTNFPTDAWWDNPQPRTTTPGGSPRRLYRGHHVCEEQNNSFSGHN</sequence>
<dbReference type="AlphaFoldDB" id="A0A1U8A0R1"/>
<feature type="region of interest" description="Disordered" evidence="10">
    <location>
        <begin position="1"/>
        <end position="54"/>
    </location>
</feature>
<dbReference type="InterPro" id="IPR017441">
    <property type="entry name" value="Protein_kinase_ATP_BS"/>
</dbReference>
<evidence type="ECO:0000313" key="13">
    <source>
        <dbReference type="RefSeq" id="XP_010260481.1"/>
    </source>
</evidence>
<feature type="region of interest" description="Disordered" evidence="10">
    <location>
        <begin position="70"/>
        <end position="233"/>
    </location>
</feature>
<organism evidence="12 13">
    <name type="scientific">Nelumbo nucifera</name>
    <name type="common">Sacred lotus</name>
    <dbReference type="NCBI Taxonomy" id="4432"/>
    <lineage>
        <taxon>Eukaryota</taxon>
        <taxon>Viridiplantae</taxon>
        <taxon>Streptophyta</taxon>
        <taxon>Embryophyta</taxon>
        <taxon>Tracheophyta</taxon>
        <taxon>Spermatophyta</taxon>
        <taxon>Magnoliopsida</taxon>
        <taxon>Proteales</taxon>
        <taxon>Nelumbonaceae</taxon>
        <taxon>Nelumbo</taxon>
    </lineage>
</organism>
<dbReference type="InterPro" id="IPR011009">
    <property type="entry name" value="Kinase-like_dom_sf"/>
</dbReference>
<dbReference type="Proteomes" id="UP000189703">
    <property type="component" value="Unplaced"/>
</dbReference>
<dbReference type="OMA" id="RQFGPAH"/>
<dbReference type="CDD" id="cd06632">
    <property type="entry name" value="STKc_MEKK1_plant"/>
    <property type="match status" value="1"/>
</dbReference>
<reference evidence="13" key="1">
    <citation type="submission" date="2025-08" db="UniProtKB">
        <authorList>
            <consortium name="RefSeq"/>
        </authorList>
    </citation>
    <scope>IDENTIFICATION</scope>
</reference>
<comment type="catalytic activity">
    <reaction evidence="8">
        <text>L-seryl-[protein] + ATP = O-phospho-L-seryl-[protein] + ADP + H(+)</text>
        <dbReference type="Rhea" id="RHEA:17989"/>
        <dbReference type="Rhea" id="RHEA-COMP:9863"/>
        <dbReference type="Rhea" id="RHEA-COMP:11604"/>
        <dbReference type="ChEBI" id="CHEBI:15378"/>
        <dbReference type="ChEBI" id="CHEBI:29999"/>
        <dbReference type="ChEBI" id="CHEBI:30616"/>
        <dbReference type="ChEBI" id="CHEBI:83421"/>
        <dbReference type="ChEBI" id="CHEBI:456216"/>
        <dbReference type="EC" id="2.7.11.25"/>
    </reaction>
</comment>
<dbReference type="InParanoid" id="A0A1U8A0R1"/>
<feature type="compositionally biased region" description="Polar residues" evidence="10">
    <location>
        <begin position="217"/>
        <end position="233"/>
    </location>
</feature>
<dbReference type="EC" id="2.7.11.25" evidence="2"/>
<evidence type="ECO:0000256" key="10">
    <source>
        <dbReference type="SAM" id="MobiDB-lite"/>
    </source>
</evidence>
<gene>
    <name evidence="13" type="primary">LOC104599577</name>
</gene>
<dbReference type="PANTHER" id="PTHR48016">
    <property type="entry name" value="MAP KINASE KINASE KINASE SSK2-RELATED-RELATED"/>
    <property type="match status" value="1"/>
</dbReference>
<dbReference type="Gene3D" id="1.10.510.10">
    <property type="entry name" value="Transferase(Phosphotransferase) domain 1"/>
    <property type="match status" value="1"/>
</dbReference>
<dbReference type="SUPFAM" id="SSF56112">
    <property type="entry name" value="Protein kinase-like (PK-like)"/>
    <property type="match status" value="1"/>
</dbReference>
<dbReference type="GO" id="GO:0005524">
    <property type="term" value="F:ATP binding"/>
    <property type="evidence" value="ECO:0007669"/>
    <property type="project" value="UniProtKB-UniRule"/>
</dbReference>
<dbReference type="GO" id="GO:0004709">
    <property type="term" value="F:MAP kinase kinase kinase activity"/>
    <property type="evidence" value="ECO:0000318"/>
    <property type="project" value="GO_Central"/>
</dbReference>
<keyword evidence="5" id="KW-0418">Kinase</keyword>
<evidence type="ECO:0000256" key="7">
    <source>
        <dbReference type="ARBA" id="ARBA00047559"/>
    </source>
</evidence>
<dbReference type="RefSeq" id="XP_010260481.1">
    <property type="nucleotide sequence ID" value="XM_010262179.2"/>
</dbReference>
<keyword evidence="3" id="KW-0808">Transferase</keyword>